<reference evidence="2" key="2">
    <citation type="submission" date="2023-05" db="EMBL/GenBank/DDBJ databases">
        <authorList>
            <person name="Fouks B."/>
        </authorList>
    </citation>
    <scope>NUCLEOTIDE SEQUENCE</scope>
    <source>
        <strain evidence="2">Stay&amp;Tobe</strain>
        <tissue evidence="2">Testes</tissue>
    </source>
</reference>
<reference evidence="2" key="1">
    <citation type="journal article" date="2023" name="IScience">
        <title>Live-bearing cockroach genome reveals convergent evolutionary mechanisms linked to viviparity in insects and beyond.</title>
        <authorList>
            <person name="Fouks B."/>
            <person name="Harrison M.C."/>
            <person name="Mikhailova A.A."/>
            <person name="Marchal E."/>
            <person name="English S."/>
            <person name="Carruthers M."/>
            <person name="Jennings E.C."/>
            <person name="Chiamaka E.L."/>
            <person name="Frigard R.A."/>
            <person name="Pippel M."/>
            <person name="Attardo G.M."/>
            <person name="Benoit J.B."/>
            <person name="Bornberg-Bauer E."/>
            <person name="Tobe S.S."/>
        </authorList>
    </citation>
    <scope>NUCLEOTIDE SEQUENCE</scope>
    <source>
        <strain evidence="2">Stay&amp;Tobe</strain>
    </source>
</reference>
<keyword evidence="3" id="KW-1185">Reference proteome</keyword>
<dbReference type="AlphaFoldDB" id="A0AAD7ZFV7"/>
<accession>A0AAD7ZFV7</accession>
<comment type="caution">
    <text evidence="2">The sequence shown here is derived from an EMBL/GenBank/DDBJ whole genome shotgun (WGS) entry which is preliminary data.</text>
</comment>
<organism evidence="2 3">
    <name type="scientific">Diploptera punctata</name>
    <name type="common">Pacific beetle cockroach</name>
    <dbReference type="NCBI Taxonomy" id="6984"/>
    <lineage>
        <taxon>Eukaryota</taxon>
        <taxon>Metazoa</taxon>
        <taxon>Ecdysozoa</taxon>
        <taxon>Arthropoda</taxon>
        <taxon>Hexapoda</taxon>
        <taxon>Insecta</taxon>
        <taxon>Pterygota</taxon>
        <taxon>Neoptera</taxon>
        <taxon>Polyneoptera</taxon>
        <taxon>Dictyoptera</taxon>
        <taxon>Blattodea</taxon>
        <taxon>Blaberoidea</taxon>
        <taxon>Blaberidae</taxon>
        <taxon>Diplopterinae</taxon>
        <taxon>Diploptera</taxon>
    </lineage>
</organism>
<feature type="region of interest" description="Disordered" evidence="1">
    <location>
        <begin position="1"/>
        <end position="20"/>
    </location>
</feature>
<evidence type="ECO:0000313" key="2">
    <source>
        <dbReference type="EMBL" id="KAJ9579173.1"/>
    </source>
</evidence>
<evidence type="ECO:0000256" key="1">
    <source>
        <dbReference type="SAM" id="MobiDB-lite"/>
    </source>
</evidence>
<protein>
    <submittedName>
        <fullName evidence="2">Uncharacterized protein</fullName>
    </submittedName>
</protein>
<sequence>HAMTAPTASEDITEQLSPLQLGRKHDAPADMTEGDWIAHKQRALDTGLQI</sequence>
<dbReference type="Proteomes" id="UP001233999">
    <property type="component" value="Unassembled WGS sequence"/>
</dbReference>
<feature type="non-terminal residue" evidence="2">
    <location>
        <position position="50"/>
    </location>
</feature>
<evidence type="ECO:0000313" key="3">
    <source>
        <dbReference type="Proteomes" id="UP001233999"/>
    </source>
</evidence>
<name>A0AAD7ZFV7_DIPPU</name>
<dbReference type="EMBL" id="JASPKZ010008630">
    <property type="protein sequence ID" value="KAJ9579173.1"/>
    <property type="molecule type" value="Genomic_DNA"/>
</dbReference>
<feature type="non-terminal residue" evidence="2">
    <location>
        <position position="1"/>
    </location>
</feature>
<proteinExistence type="predicted"/>
<gene>
    <name evidence="2" type="ORF">L9F63_024721</name>
</gene>